<evidence type="ECO:0000256" key="2">
    <source>
        <dbReference type="ARBA" id="ARBA00022475"/>
    </source>
</evidence>
<accession>A0A1W6ZWD5</accession>
<evidence type="ECO:0000256" key="1">
    <source>
        <dbReference type="ARBA" id="ARBA00006139"/>
    </source>
</evidence>
<dbReference type="KEGG" id="psin:CAK95_19720"/>
<evidence type="ECO:0000256" key="8">
    <source>
        <dbReference type="ARBA" id="ARBA00023136"/>
    </source>
</evidence>
<protein>
    <recommendedName>
        <fullName evidence="9">Lipoprotein signal peptidase</fullName>
        <ecNumber evidence="9">3.4.23.36</ecNumber>
    </recommendedName>
    <alternativeName>
        <fullName evidence="9">Prolipoprotein signal peptidase</fullName>
    </alternativeName>
    <alternativeName>
        <fullName evidence="9">Signal peptidase II</fullName>
        <shortName evidence="9">SPase II</shortName>
    </alternativeName>
</protein>
<reference evidence="12 13" key="1">
    <citation type="submission" date="2017-05" db="EMBL/GenBank/DDBJ databases">
        <title>Full genome sequence of Pseudorhodoplanes sinuspersici.</title>
        <authorList>
            <person name="Dastgheib S.M.M."/>
            <person name="Shavandi M."/>
            <person name="Tirandaz H."/>
        </authorList>
    </citation>
    <scope>NUCLEOTIDE SEQUENCE [LARGE SCALE GENOMIC DNA]</scope>
    <source>
        <strain evidence="12 13">RIPI110</strain>
    </source>
</reference>
<dbReference type="EMBL" id="CP021112">
    <property type="protein sequence ID" value="ARQ01075.1"/>
    <property type="molecule type" value="Genomic_DNA"/>
</dbReference>
<feature type="chain" id="PRO_5012190697" description="Lipoprotein signal peptidase" evidence="11">
    <location>
        <begin position="20"/>
        <end position="163"/>
    </location>
</feature>
<keyword evidence="5 9" id="KW-0064">Aspartyl protease</keyword>
<dbReference type="PANTHER" id="PTHR33695">
    <property type="entry name" value="LIPOPROTEIN SIGNAL PEPTIDASE"/>
    <property type="match status" value="1"/>
</dbReference>
<gene>
    <name evidence="9" type="primary">lspA</name>
    <name evidence="12" type="ORF">CAK95_19720</name>
</gene>
<comment type="caution">
    <text evidence="9">Lacks conserved residue(s) required for the propagation of feature annotation.</text>
</comment>
<comment type="pathway">
    <text evidence="9">Protein modification; lipoprotein biosynthesis (signal peptide cleavage).</text>
</comment>
<evidence type="ECO:0000313" key="13">
    <source>
        <dbReference type="Proteomes" id="UP000194137"/>
    </source>
</evidence>
<keyword evidence="6 9" id="KW-0378">Hydrolase</keyword>
<dbReference type="GO" id="GO:0005886">
    <property type="term" value="C:plasma membrane"/>
    <property type="evidence" value="ECO:0007669"/>
    <property type="project" value="UniProtKB-SubCell"/>
</dbReference>
<dbReference type="PANTHER" id="PTHR33695:SF1">
    <property type="entry name" value="LIPOPROTEIN SIGNAL PEPTIDASE"/>
    <property type="match status" value="1"/>
</dbReference>
<keyword evidence="2 9" id="KW-1003">Cell membrane</keyword>
<dbReference type="RefSeq" id="WP_086089470.1">
    <property type="nucleotide sequence ID" value="NZ_CP021112.1"/>
</dbReference>
<evidence type="ECO:0000256" key="11">
    <source>
        <dbReference type="SAM" id="SignalP"/>
    </source>
</evidence>
<feature type="active site" evidence="9">
    <location>
        <position position="136"/>
    </location>
</feature>
<dbReference type="HAMAP" id="MF_00161">
    <property type="entry name" value="LspA"/>
    <property type="match status" value="1"/>
</dbReference>
<keyword evidence="3 9" id="KW-0645">Protease</keyword>
<dbReference type="GO" id="GO:0006508">
    <property type="term" value="P:proteolysis"/>
    <property type="evidence" value="ECO:0007669"/>
    <property type="project" value="UniProtKB-KW"/>
</dbReference>
<dbReference type="Pfam" id="PF01252">
    <property type="entry name" value="Peptidase_A8"/>
    <property type="match status" value="1"/>
</dbReference>
<keyword evidence="11" id="KW-0732">Signal</keyword>
<organism evidence="12 13">
    <name type="scientific">Pseudorhodoplanes sinuspersici</name>
    <dbReference type="NCBI Taxonomy" id="1235591"/>
    <lineage>
        <taxon>Bacteria</taxon>
        <taxon>Pseudomonadati</taxon>
        <taxon>Pseudomonadota</taxon>
        <taxon>Alphaproteobacteria</taxon>
        <taxon>Hyphomicrobiales</taxon>
        <taxon>Pseudorhodoplanes</taxon>
    </lineage>
</organism>
<dbReference type="Proteomes" id="UP000194137">
    <property type="component" value="Chromosome"/>
</dbReference>
<keyword evidence="8 9" id="KW-0472">Membrane</keyword>
<comment type="catalytic activity">
    <reaction evidence="9">
        <text>Release of signal peptides from bacterial membrane prolipoproteins. Hydrolyzes -Xaa-Yaa-Zaa-|-(S,diacylglyceryl)Cys-, in which Xaa is hydrophobic (preferably Leu), and Yaa (Ala or Ser) and Zaa (Gly or Ala) have small, neutral side chains.</text>
        <dbReference type="EC" id="3.4.23.36"/>
    </reaction>
</comment>
<dbReference type="UniPathway" id="UPA00665"/>
<proteinExistence type="inferred from homology"/>
<evidence type="ECO:0000256" key="3">
    <source>
        <dbReference type="ARBA" id="ARBA00022670"/>
    </source>
</evidence>
<dbReference type="InterPro" id="IPR001872">
    <property type="entry name" value="Peptidase_A8"/>
</dbReference>
<feature type="active site" evidence="9">
    <location>
        <position position="118"/>
    </location>
</feature>
<dbReference type="AlphaFoldDB" id="A0A1W6ZWD5"/>
<dbReference type="NCBIfam" id="TIGR00077">
    <property type="entry name" value="lspA"/>
    <property type="match status" value="1"/>
</dbReference>
<evidence type="ECO:0000256" key="5">
    <source>
        <dbReference type="ARBA" id="ARBA00022750"/>
    </source>
</evidence>
<evidence type="ECO:0000313" key="12">
    <source>
        <dbReference type="EMBL" id="ARQ01075.1"/>
    </source>
</evidence>
<sequence>MMSASRARTIFLTAGAALALDQTSKSMALAALQPHVPVDVTPFFALSLGFNTGVSFGMLASDANTFRMPLIVLTLVIIVALAVMAMRATTLERVALSAIIGGAAGNLTDRIWRGRVTDFIDLFVADWHWPAFNLADTAITLGVVTLLWASLRRDTQQQAESDR</sequence>
<keyword evidence="13" id="KW-1185">Reference proteome</keyword>
<dbReference type="STRING" id="1235591.CAK95_19720"/>
<evidence type="ECO:0000256" key="9">
    <source>
        <dbReference type="HAMAP-Rule" id="MF_00161"/>
    </source>
</evidence>
<evidence type="ECO:0000256" key="10">
    <source>
        <dbReference type="RuleBase" id="RU004181"/>
    </source>
</evidence>
<comment type="subcellular location">
    <subcellularLocation>
        <location evidence="9">Cell membrane</location>
        <topology evidence="9">Multi-pass membrane protein</topology>
    </subcellularLocation>
</comment>
<evidence type="ECO:0000256" key="4">
    <source>
        <dbReference type="ARBA" id="ARBA00022692"/>
    </source>
</evidence>
<comment type="function">
    <text evidence="9">This protein specifically catalyzes the removal of signal peptides from prolipoproteins.</text>
</comment>
<dbReference type="EC" id="3.4.23.36" evidence="9"/>
<dbReference type="OrthoDB" id="9810259at2"/>
<dbReference type="PRINTS" id="PR00781">
    <property type="entry name" value="LIPOSIGPTASE"/>
</dbReference>
<feature type="signal peptide" evidence="11">
    <location>
        <begin position="1"/>
        <end position="19"/>
    </location>
</feature>
<keyword evidence="4 9" id="KW-0812">Transmembrane</keyword>
<name>A0A1W6ZWD5_9HYPH</name>
<feature type="transmembrane region" description="Helical" evidence="9">
    <location>
        <begin position="131"/>
        <end position="151"/>
    </location>
</feature>
<evidence type="ECO:0000256" key="7">
    <source>
        <dbReference type="ARBA" id="ARBA00022989"/>
    </source>
</evidence>
<evidence type="ECO:0000256" key="6">
    <source>
        <dbReference type="ARBA" id="ARBA00022801"/>
    </source>
</evidence>
<comment type="similarity">
    <text evidence="1 9 10">Belongs to the peptidase A8 family.</text>
</comment>
<keyword evidence="7 9" id="KW-1133">Transmembrane helix</keyword>
<feature type="transmembrane region" description="Helical" evidence="9">
    <location>
        <begin position="68"/>
        <end position="86"/>
    </location>
</feature>
<dbReference type="GO" id="GO:0004190">
    <property type="term" value="F:aspartic-type endopeptidase activity"/>
    <property type="evidence" value="ECO:0007669"/>
    <property type="project" value="UniProtKB-UniRule"/>
</dbReference>